<sequence length="111" mass="12686">MHTLVARDRVPMVGHLTEPARVRARKAFQLRRSARLPAPDYRPLYRVKFHHSYDSRRPGCRTPAKQQRRSLATGVCERLQRRRLRTETPAIGVGRLAGGRSLPHNNNNNAG</sequence>
<comment type="caution">
    <text evidence="2">The sequence shown here is derived from an EMBL/GenBank/DDBJ whole genome shotgun (WGS) entry which is preliminary data.</text>
</comment>
<feature type="region of interest" description="Disordered" evidence="1">
    <location>
        <begin position="87"/>
        <end position="111"/>
    </location>
</feature>
<dbReference type="AlphaFoldDB" id="A0ABD2I3S1"/>
<evidence type="ECO:0000313" key="3">
    <source>
        <dbReference type="Proteomes" id="UP001620645"/>
    </source>
</evidence>
<proteinExistence type="predicted"/>
<accession>A0ABD2I3S1</accession>
<evidence type="ECO:0000256" key="1">
    <source>
        <dbReference type="SAM" id="MobiDB-lite"/>
    </source>
</evidence>
<reference evidence="2 3" key="1">
    <citation type="submission" date="2024-10" db="EMBL/GenBank/DDBJ databases">
        <authorList>
            <person name="Kim D."/>
        </authorList>
    </citation>
    <scope>NUCLEOTIDE SEQUENCE [LARGE SCALE GENOMIC DNA]</scope>
    <source>
        <strain evidence="2">Taebaek</strain>
    </source>
</reference>
<feature type="region of interest" description="Disordered" evidence="1">
    <location>
        <begin position="53"/>
        <end position="72"/>
    </location>
</feature>
<keyword evidence="3" id="KW-1185">Reference proteome</keyword>
<dbReference type="EMBL" id="JBICCN010000405">
    <property type="protein sequence ID" value="KAL3070808.1"/>
    <property type="molecule type" value="Genomic_DNA"/>
</dbReference>
<dbReference type="Proteomes" id="UP001620645">
    <property type="component" value="Unassembled WGS sequence"/>
</dbReference>
<evidence type="ECO:0000313" key="2">
    <source>
        <dbReference type="EMBL" id="KAL3070808.1"/>
    </source>
</evidence>
<gene>
    <name evidence="2" type="ORF">niasHS_016674</name>
</gene>
<protein>
    <submittedName>
        <fullName evidence="2">Uncharacterized protein</fullName>
    </submittedName>
</protein>
<name>A0ABD2I3S1_HETSC</name>
<organism evidence="2 3">
    <name type="scientific">Heterodera schachtii</name>
    <name type="common">Sugarbeet cyst nematode worm</name>
    <name type="synonym">Tylenchus schachtii</name>
    <dbReference type="NCBI Taxonomy" id="97005"/>
    <lineage>
        <taxon>Eukaryota</taxon>
        <taxon>Metazoa</taxon>
        <taxon>Ecdysozoa</taxon>
        <taxon>Nematoda</taxon>
        <taxon>Chromadorea</taxon>
        <taxon>Rhabditida</taxon>
        <taxon>Tylenchina</taxon>
        <taxon>Tylenchomorpha</taxon>
        <taxon>Tylenchoidea</taxon>
        <taxon>Heteroderidae</taxon>
        <taxon>Heteroderinae</taxon>
        <taxon>Heterodera</taxon>
    </lineage>
</organism>